<dbReference type="AlphaFoldDB" id="A0A4R8A1H4"/>
<dbReference type="InterPro" id="IPR036366">
    <property type="entry name" value="PGBDSf"/>
</dbReference>
<sequence length="363" mass="36211">MRTRLLIGGGLVAVVVLVVVIVGVGGGGNESSAGNGLPPATATVTKADLVQSVHVSGTLSYGVPQAMTAAANTGVVTWIAPEGSIVKVGQPVYRIDNVPVILLQGTTPLFRALGPDSKGSDVLEIEQNLALLGFFKQKANTVYDAATVSAVNAWQQATGQPVTGSVDPHLVVMAQLGPPANLIGNGDIRVALHSLEIGDRVGSNANNGIITYTGTKPLVVVGLDVAKQYLVKKGLKATVTLPTGKSSAGTVASVSKVATVPDPGDKDAQPPTIPVVITLADPASAGELDAAPVDVALVSAQKTGVLAVPISALVALAEGGYGVQVVADGKASYVPVGTGMFADGKVEISGSGISAGTVVGVPS</sequence>
<evidence type="ECO:0000313" key="5">
    <source>
        <dbReference type="EMBL" id="TDW24262.1"/>
    </source>
</evidence>
<keyword evidence="3" id="KW-0812">Transmembrane</keyword>
<keyword evidence="3" id="KW-1133">Transmembrane helix</keyword>
<dbReference type="SUPFAM" id="SSF47090">
    <property type="entry name" value="PGBD-like"/>
    <property type="match status" value="1"/>
</dbReference>
<feature type="transmembrane region" description="Helical" evidence="3">
    <location>
        <begin position="5"/>
        <end position="25"/>
    </location>
</feature>
<dbReference type="Pfam" id="PF01471">
    <property type="entry name" value="PG_binding_1"/>
    <property type="match status" value="1"/>
</dbReference>
<evidence type="ECO:0000259" key="4">
    <source>
        <dbReference type="Pfam" id="PF01471"/>
    </source>
</evidence>
<dbReference type="EMBL" id="SODF01000001">
    <property type="protein sequence ID" value="TDW24262.1"/>
    <property type="molecule type" value="Genomic_DNA"/>
</dbReference>
<evidence type="ECO:0000313" key="6">
    <source>
        <dbReference type="Proteomes" id="UP000295447"/>
    </source>
</evidence>
<dbReference type="InterPro" id="IPR036365">
    <property type="entry name" value="PGBD-like_sf"/>
</dbReference>
<keyword evidence="6" id="KW-1185">Reference proteome</keyword>
<gene>
    <name evidence="5" type="ORF">EV650_3135</name>
</gene>
<dbReference type="RefSeq" id="WP_134119455.1">
    <property type="nucleotide sequence ID" value="NZ_SODF01000001.1"/>
</dbReference>
<organism evidence="5 6">
    <name type="scientific">Kribbella kalugense</name>
    <dbReference type="NCBI Taxonomy" id="2512221"/>
    <lineage>
        <taxon>Bacteria</taxon>
        <taxon>Bacillati</taxon>
        <taxon>Actinomycetota</taxon>
        <taxon>Actinomycetes</taxon>
        <taxon>Propionibacteriales</taxon>
        <taxon>Kribbellaceae</taxon>
        <taxon>Kribbella</taxon>
    </lineage>
</organism>
<accession>A0A4R8A1H4</accession>
<keyword evidence="3" id="KW-0472">Membrane</keyword>
<feature type="domain" description="Peptidoglycan binding-like" evidence="4">
    <location>
        <begin position="119"/>
        <end position="168"/>
    </location>
</feature>
<dbReference type="Gene3D" id="1.10.101.10">
    <property type="entry name" value="PGBD-like superfamily/PGBD"/>
    <property type="match status" value="1"/>
</dbReference>
<evidence type="ECO:0000256" key="1">
    <source>
        <dbReference type="ARBA" id="ARBA00004196"/>
    </source>
</evidence>
<dbReference type="Proteomes" id="UP000295447">
    <property type="component" value="Unassembled WGS sequence"/>
</dbReference>
<comment type="caution">
    <text evidence="5">The sequence shown here is derived from an EMBL/GenBank/DDBJ whole genome shotgun (WGS) entry which is preliminary data.</text>
</comment>
<reference evidence="5 6" key="1">
    <citation type="submission" date="2019-03" db="EMBL/GenBank/DDBJ databases">
        <title>Genomic Encyclopedia of Type Strains, Phase III (KMG-III): the genomes of soil and plant-associated and newly described type strains.</title>
        <authorList>
            <person name="Whitman W."/>
        </authorList>
    </citation>
    <scope>NUCLEOTIDE SEQUENCE [LARGE SCALE GENOMIC DNA]</scope>
    <source>
        <strain evidence="5 6">VKM Ac-2570</strain>
    </source>
</reference>
<comment type="subcellular location">
    <subcellularLocation>
        <location evidence="1">Cell envelope</location>
    </subcellularLocation>
</comment>
<proteinExistence type="predicted"/>
<keyword evidence="2" id="KW-0175">Coiled coil</keyword>
<protein>
    <submittedName>
        <fullName evidence="5">Multidrug efflux pump subunit AcrA (Membrane-fusion protein)</fullName>
    </submittedName>
</protein>
<dbReference type="InterPro" id="IPR050465">
    <property type="entry name" value="UPF0194_transport"/>
</dbReference>
<dbReference type="OrthoDB" id="3268648at2"/>
<evidence type="ECO:0000256" key="2">
    <source>
        <dbReference type="ARBA" id="ARBA00023054"/>
    </source>
</evidence>
<dbReference type="InterPro" id="IPR002477">
    <property type="entry name" value="Peptidoglycan-bd-like"/>
</dbReference>
<dbReference type="Gene3D" id="2.40.420.20">
    <property type="match status" value="1"/>
</dbReference>
<evidence type="ECO:0000256" key="3">
    <source>
        <dbReference type="SAM" id="Phobius"/>
    </source>
</evidence>
<dbReference type="GO" id="GO:0030313">
    <property type="term" value="C:cell envelope"/>
    <property type="evidence" value="ECO:0007669"/>
    <property type="project" value="UniProtKB-SubCell"/>
</dbReference>
<name>A0A4R8A1H4_9ACTN</name>
<dbReference type="PANTHER" id="PTHR32347">
    <property type="entry name" value="EFFLUX SYSTEM COMPONENT YKNX-RELATED"/>
    <property type="match status" value="1"/>
</dbReference>